<protein>
    <submittedName>
        <fullName evidence="2">Uncharacterized protein</fullName>
    </submittedName>
</protein>
<gene>
    <name evidence="2" type="ORF">LT85_4032</name>
</gene>
<accession>A0A0A1FHM7</accession>
<dbReference type="STRING" id="279058.LT85_4032"/>
<keyword evidence="3" id="KW-1185">Reference proteome</keyword>
<keyword evidence="1" id="KW-0472">Membrane</keyword>
<evidence type="ECO:0000256" key="1">
    <source>
        <dbReference type="SAM" id="Phobius"/>
    </source>
</evidence>
<keyword evidence="1" id="KW-1133">Transmembrane helix</keyword>
<dbReference type="HOGENOM" id="CLU_2971624_0_0_4"/>
<dbReference type="EMBL" id="CP009962">
    <property type="protein sequence ID" value="AIY43190.1"/>
    <property type="molecule type" value="Genomic_DNA"/>
</dbReference>
<dbReference type="KEGG" id="care:LT85_4032"/>
<sequence>MKWEFLNKRIAVFLVLTGVAVGLVSWINVLSPEDRLEQSGHVLQKALAPESHVKSIAR</sequence>
<dbReference type="OrthoDB" id="8780367at2"/>
<keyword evidence="1" id="KW-0812">Transmembrane</keyword>
<organism evidence="2 3">
    <name type="scientific">Collimonas arenae</name>
    <dbReference type="NCBI Taxonomy" id="279058"/>
    <lineage>
        <taxon>Bacteria</taxon>
        <taxon>Pseudomonadati</taxon>
        <taxon>Pseudomonadota</taxon>
        <taxon>Betaproteobacteria</taxon>
        <taxon>Burkholderiales</taxon>
        <taxon>Oxalobacteraceae</taxon>
        <taxon>Collimonas</taxon>
    </lineage>
</organism>
<dbReference type="RefSeq" id="WP_156117592.1">
    <property type="nucleotide sequence ID" value="NZ_CP009962.1"/>
</dbReference>
<dbReference type="Proteomes" id="UP000030302">
    <property type="component" value="Chromosome"/>
</dbReference>
<proteinExistence type="predicted"/>
<feature type="transmembrane region" description="Helical" evidence="1">
    <location>
        <begin position="12"/>
        <end position="29"/>
    </location>
</feature>
<evidence type="ECO:0000313" key="2">
    <source>
        <dbReference type="EMBL" id="AIY43190.1"/>
    </source>
</evidence>
<dbReference type="AlphaFoldDB" id="A0A0A1FHM7"/>
<reference evidence="3" key="1">
    <citation type="journal article" date="2014" name="Soil Biol. Biochem.">
        <title>Structure and function of bacterial communities in ageing soils: Insights from the Mendocino ecological staircase.</title>
        <authorList>
            <person name="Uroz S."/>
            <person name="Tech J.J."/>
            <person name="Sawaya N.A."/>
            <person name="Frey-Klett P."/>
            <person name="Leveau J.H.J."/>
        </authorList>
    </citation>
    <scope>NUCLEOTIDE SEQUENCE [LARGE SCALE GENOMIC DNA]</scope>
    <source>
        <strain evidence="3">Cal35</strain>
    </source>
</reference>
<name>A0A0A1FHM7_9BURK</name>
<evidence type="ECO:0000313" key="3">
    <source>
        <dbReference type="Proteomes" id="UP000030302"/>
    </source>
</evidence>